<protein>
    <submittedName>
        <fullName evidence="2">Uncharacterized protein</fullName>
    </submittedName>
</protein>
<feature type="transmembrane region" description="Helical" evidence="1">
    <location>
        <begin position="29"/>
        <end position="51"/>
    </location>
</feature>
<feature type="non-terminal residue" evidence="2">
    <location>
        <position position="85"/>
    </location>
</feature>
<evidence type="ECO:0000256" key="1">
    <source>
        <dbReference type="SAM" id="Phobius"/>
    </source>
</evidence>
<dbReference type="Proteomes" id="UP000292052">
    <property type="component" value="Unassembled WGS sequence"/>
</dbReference>
<gene>
    <name evidence="2" type="ORF">BDFB_015192</name>
</gene>
<reference evidence="2 3" key="1">
    <citation type="submission" date="2017-03" db="EMBL/GenBank/DDBJ databases">
        <title>Genome of the blue death feigning beetle - Asbolus verrucosus.</title>
        <authorList>
            <person name="Rider S.D."/>
        </authorList>
    </citation>
    <scope>NUCLEOTIDE SEQUENCE [LARGE SCALE GENOMIC DNA]</scope>
    <source>
        <strain evidence="2">Butters</strain>
        <tissue evidence="2">Head and leg muscle</tissue>
    </source>
</reference>
<organism evidence="2 3">
    <name type="scientific">Asbolus verrucosus</name>
    <name type="common">Desert ironclad beetle</name>
    <dbReference type="NCBI Taxonomy" id="1661398"/>
    <lineage>
        <taxon>Eukaryota</taxon>
        <taxon>Metazoa</taxon>
        <taxon>Ecdysozoa</taxon>
        <taxon>Arthropoda</taxon>
        <taxon>Hexapoda</taxon>
        <taxon>Insecta</taxon>
        <taxon>Pterygota</taxon>
        <taxon>Neoptera</taxon>
        <taxon>Endopterygota</taxon>
        <taxon>Coleoptera</taxon>
        <taxon>Polyphaga</taxon>
        <taxon>Cucujiformia</taxon>
        <taxon>Tenebrionidae</taxon>
        <taxon>Pimeliinae</taxon>
        <taxon>Asbolus</taxon>
    </lineage>
</organism>
<keyword evidence="1" id="KW-1133">Transmembrane helix</keyword>
<keyword evidence="1" id="KW-0472">Membrane</keyword>
<keyword evidence="3" id="KW-1185">Reference proteome</keyword>
<dbReference type="AlphaFoldDB" id="A0A482VCE4"/>
<proteinExistence type="predicted"/>
<accession>A0A482VCE4</accession>
<name>A0A482VCE4_ASBVE</name>
<comment type="caution">
    <text evidence="2">The sequence shown here is derived from an EMBL/GenBank/DDBJ whole genome shotgun (WGS) entry which is preliminary data.</text>
</comment>
<dbReference type="OrthoDB" id="6604226at2759"/>
<evidence type="ECO:0000313" key="3">
    <source>
        <dbReference type="Proteomes" id="UP000292052"/>
    </source>
</evidence>
<dbReference type="EMBL" id="QDEB01115976">
    <property type="protein sequence ID" value="RZB40791.1"/>
    <property type="molecule type" value="Genomic_DNA"/>
</dbReference>
<sequence>MITLNSDSFQPKNVRQIMLVQPALKFWKMIYNTLLSAVGPAVFLWVIFPILSGEVKTYGLPFAAWYPYNYKASPYYELTYLHQIV</sequence>
<evidence type="ECO:0000313" key="2">
    <source>
        <dbReference type="EMBL" id="RZB40791.1"/>
    </source>
</evidence>
<keyword evidence="1" id="KW-0812">Transmembrane</keyword>